<gene>
    <name evidence="1" type="ORF">HMPREF7215_1953</name>
</gene>
<evidence type="ECO:0000313" key="2">
    <source>
        <dbReference type="Proteomes" id="UP000006462"/>
    </source>
</evidence>
<proteinExistence type="predicted"/>
<dbReference type="EMBL" id="ADFP01000082">
    <property type="protein sequence ID" value="EFB90439.1"/>
    <property type="molecule type" value="Genomic_DNA"/>
</dbReference>
<name>A0ABM9ZU41_9BACT</name>
<accession>A0ABM9ZU41</accession>
<protein>
    <submittedName>
        <fullName evidence="1">Uncharacterized protein</fullName>
    </submittedName>
</protein>
<evidence type="ECO:0000313" key="1">
    <source>
        <dbReference type="EMBL" id="EFB90439.1"/>
    </source>
</evidence>
<reference evidence="1 2" key="1">
    <citation type="submission" date="2009-12" db="EMBL/GenBank/DDBJ databases">
        <authorList>
            <person name="Shrivastava S."/>
            <person name="Madupu R."/>
            <person name="Durkin A.S."/>
            <person name="Torralba M."/>
            <person name="Methe B."/>
            <person name="Sutton G.G."/>
            <person name="Strausberg R.L."/>
            <person name="Nelson K.E."/>
        </authorList>
    </citation>
    <scope>NUCLEOTIDE SEQUENCE [LARGE SCALE GENOMIC DNA]</scope>
    <source>
        <strain evidence="1 2">W5455</strain>
    </source>
</reference>
<sequence>MVAAGSNAVELSGGDGYRPRVEERIFLIDRTEYLIPADDEAAEKGRLRRRLV</sequence>
<organism evidence="1 2">
    <name type="scientific">Pyramidobacter piscolens W5455</name>
    <dbReference type="NCBI Taxonomy" id="352165"/>
    <lineage>
        <taxon>Bacteria</taxon>
        <taxon>Thermotogati</taxon>
        <taxon>Synergistota</taxon>
        <taxon>Synergistia</taxon>
        <taxon>Synergistales</taxon>
        <taxon>Dethiosulfovibrionaceae</taxon>
        <taxon>Pyramidobacter</taxon>
    </lineage>
</organism>
<dbReference type="Proteomes" id="UP000006462">
    <property type="component" value="Unassembled WGS sequence"/>
</dbReference>
<keyword evidence="2" id="KW-1185">Reference proteome</keyword>
<comment type="caution">
    <text evidence="1">The sequence shown here is derived from an EMBL/GenBank/DDBJ whole genome shotgun (WGS) entry which is preliminary data.</text>
</comment>